<feature type="transmembrane region" description="Helical" evidence="1">
    <location>
        <begin position="132"/>
        <end position="153"/>
    </location>
</feature>
<evidence type="ECO:0000313" key="2">
    <source>
        <dbReference type="EMBL" id="AZB72616.1"/>
    </source>
</evidence>
<evidence type="ECO:0000313" key="3">
    <source>
        <dbReference type="Proteomes" id="UP000267249"/>
    </source>
</evidence>
<evidence type="ECO:0000256" key="1">
    <source>
        <dbReference type="SAM" id="Phobius"/>
    </source>
</evidence>
<keyword evidence="1" id="KW-0472">Membrane</keyword>
<gene>
    <name evidence="2" type="ORF">DOP62_07760</name>
</gene>
<keyword evidence="1" id="KW-0812">Transmembrane</keyword>
<sequence length="160" mass="17715">MTFQRLDAIATGILAIAAGGVTIAVTWTPFWETWQRAIRQQQTMGTVVALEITQTCRQIQRGNPFKCSRREKEQCPVVQYQAIGVNQPLQLRDCSQNASVGTVFEVMYDRQSPTNAYLVGPSTGFVEGTSRLWASVPVGFGILLLISGGSKFWSSDRDRP</sequence>
<dbReference type="Proteomes" id="UP000267249">
    <property type="component" value="Chromosome"/>
</dbReference>
<accession>A0AAN1QNF9</accession>
<organism evidence="2 3">
    <name type="scientific">Synechococcus elongatus PCC 11801</name>
    <dbReference type="NCBI Taxonomy" id="2219813"/>
    <lineage>
        <taxon>Bacteria</taxon>
        <taxon>Bacillati</taxon>
        <taxon>Cyanobacteriota</taxon>
        <taxon>Cyanophyceae</taxon>
        <taxon>Synechococcales</taxon>
        <taxon>Synechococcaceae</taxon>
        <taxon>Synechococcus</taxon>
    </lineage>
</organism>
<reference evidence="2 3" key="1">
    <citation type="journal article" date="2018" name="Sci. Rep.">
        <title>Genome Features and Biochemical Characteristics of a Robust, Fast Growing and Naturally Transformable Cyanobacterium Synechococcus elongatus PCC 11801 Isolated from India.</title>
        <authorList>
            <person name="Jaiswal D."/>
            <person name="Sengupta A."/>
            <person name="Sohoni S."/>
            <person name="Sengupta S."/>
            <person name="Phadnavis A.G."/>
            <person name="Pakrasi H.B."/>
            <person name="Wangikar P.P."/>
        </authorList>
    </citation>
    <scope>NUCLEOTIDE SEQUENCE [LARGE SCALE GENOMIC DNA]</scope>
    <source>
        <strain evidence="2 3">PCC 11801</strain>
    </source>
</reference>
<feature type="transmembrane region" description="Helical" evidence="1">
    <location>
        <begin position="12"/>
        <end position="30"/>
    </location>
</feature>
<name>A0AAN1QNF9_SYNEL</name>
<protein>
    <submittedName>
        <fullName evidence="2">DUF3592 domain-containing protein</fullName>
    </submittedName>
</protein>
<keyword evidence="1" id="KW-1133">Transmembrane helix</keyword>
<proteinExistence type="predicted"/>
<dbReference type="AlphaFoldDB" id="A0AAN1QNF9"/>
<dbReference type="RefSeq" id="WP_208672769.1">
    <property type="nucleotide sequence ID" value="NZ_CP030139.2"/>
</dbReference>
<dbReference type="EMBL" id="CP030139">
    <property type="protein sequence ID" value="AZB72616.1"/>
    <property type="molecule type" value="Genomic_DNA"/>
</dbReference>